<evidence type="ECO:0000313" key="2">
    <source>
        <dbReference type="EMBL" id="ODG93920.1"/>
    </source>
</evidence>
<protein>
    <submittedName>
        <fullName evidence="2">Uncharacterized protein</fullName>
    </submittedName>
</protein>
<proteinExistence type="predicted"/>
<feature type="transmembrane region" description="Helical" evidence="1">
    <location>
        <begin position="56"/>
        <end position="74"/>
    </location>
</feature>
<dbReference type="Proteomes" id="UP000094580">
    <property type="component" value="Unassembled WGS sequence"/>
</dbReference>
<dbReference type="RefSeq" id="WP_069032099.1">
    <property type="nucleotide sequence ID" value="NZ_MDKC01000001.1"/>
</dbReference>
<sequence>MEHAGFYWIGLIFWLLISSGFILLFLGLWKKSWKTLIVSGVALILPTLYFGGAENWFRVVVFLPLIPLVLAYIIKKNNV</sequence>
<evidence type="ECO:0000313" key="3">
    <source>
        <dbReference type="Proteomes" id="UP000094580"/>
    </source>
</evidence>
<reference evidence="2 3" key="1">
    <citation type="submission" date="2016-07" db="EMBL/GenBank/DDBJ databases">
        <authorList>
            <person name="Townsley L."/>
            <person name="Shank E.A."/>
        </authorList>
    </citation>
    <scope>NUCLEOTIDE SEQUENCE [LARGE SCALE GENOMIC DNA]</scope>
    <source>
        <strain evidence="2 3">CH01</strain>
    </source>
</reference>
<keyword evidence="1" id="KW-1133">Transmembrane helix</keyword>
<keyword evidence="1" id="KW-0472">Membrane</keyword>
<keyword evidence="1" id="KW-0812">Transmembrane</keyword>
<gene>
    <name evidence="2" type="ORF">BED47_01750</name>
</gene>
<dbReference type="EMBL" id="MDKC01000001">
    <property type="protein sequence ID" value="ODG93920.1"/>
    <property type="molecule type" value="Genomic_DNA"/>
</dbReference>
<evidence type="ECO:0000256" key="1">
    <source>
        <dbReference type="SAM" id="Phobius"/>
    </source>
</evidence>
<name>A0ABX2ZVS2_9BACI</name>
<accession>A0ABX2ZVS2</accession>
<feature type="transmembrane region" description="Helical" evidence="1">
    <location>
        <begin position="33"/>
        <end position="50"/>
    </location>
</feature>
<organism evidence="2 3">
    <name type="scientific">Gottfriedia luciferensis</name>
    <dbReference type="NCBI Taxonomy" id="178774"/>
    <lineage>
        <taxon>Bacteria</taxon>
        <taxon>Bacillati</taxon>
        <taxon>Bacillota</taxon>
        <taxon>Bacilli</taxon>
        <taxon>Bacillales</taxon>
        <taxon>Bacillaceae</taxon>
        <taxon>Gottfriedia</taxon>
    </lineage>
</organism>
<keyword evidence="3" id="KW-1185">Reference proteome</keyword>
<feature type="transmembrane region" description="Helical" evidence="1">
    <location>
        <begin position="6"/>
        <end position="26"/>
    </location>
</feature>
<comment type="caution">
    <text evidence="2">The sequence shown here is derived from an EMBL/GenBank/DDBJ whole genome shotgun (WGS) entry which is preliminary data.</text>
</comment>